<organism evidence="1 2">
    <name type="scientific">Brassica rapa subsp. trilocularis</name>
    <dbReference type="NCBI Taxonomy" id="1813537"/>
    <lineage>
        <taxon>Eukaryota</taxon>
        <taxon>Viridiplantae</taxon>
        <taxon>Streptophyta</taxon>
        <taxon>Embryophyta</taxon>
        <taxon>Tracheophyta</taxon>
        <taxon>Spermatophyta</taxon>
        <taxon>Magnoliopsida</taxon>
        <taxon>eudicotyledons</taxon>
        <taxon>Gunneridae</taxon>
        <taxon>Pentapetalae</taxon>
        <taxon>rosids</taxon>
        <taxon>malvids</taxon>
        <taxon>Brassicales</taxon>
        <taxon>Brassicaceae</taxon>
        <taxon>Brassiceae</taxon>
        <taxon>Brassica</taxon>
    </lineage>
</organism>
<gene>
    <name evidence="1" type="primary">A10g500500.1_BraROA</name>
    <name evidence="1" type="ORF">IGI04_039420</name>
</gene>
<evidence type="ECO:0000313" key="2">
    <source>
        <dbReference type="Proteomes" id="UP000823674"/>
    </source>
</evidence>
<evidence type="ECO:0000313" key="1">
    <source>
        <dbReference type="EMBL" id="KAG5374824.1"/>
    </source>
</evidence>
<proteinExistence type="predicted"/>
<dbReference type="EMBL" id="JADBGQ010000010">
    <property type="protein sequence ID" value="KAG5374824.1"/>
    <property type="molecule type" value="Genomic_DNA"/>
</dbReference>
<name>A0ABQ7KKU4_BRACM</name>
<keyword evidence="2" id="KW-1185">Reference proteome</keyword>
<sequence>MFMLPKRRCTIGFTWTEKMVTNLGEVPIRSKKKFVSDKLYGALYSKILLPYHEFFQGKLNFKASVFLCFHHVTLILEHDGLKGSNGGRRRCRTFLGFERRRRYLINKETTKKGIMLMLTKTVTNPQVEMVPLLQTALRLWRSGNMMKDDYGYDDKEEP</sequence>
<reference evidence="1 2" key="1">
    <citation type="submission" date="2021-03" db="EMBL/GenBank/DDBJ databases">
        <authorList>
            <person name="King G.J."/>
            <person name="Bancroft I."/>
            <person name="Baten A."/>
            <person name="Bloomfield J."/>
            <person name="Borpatragohain P."/>
            <person name="He Z."/>
            <person name="Irish N."/>
            <person name="Irwin J."/>
            <person name="Liu K."/>
            <person name="Mauleon R.P."/>
            <person name="Moore J."/>
            <person name="Morris R."/>
            <person name="Ostergaard L."/>
            <person name="Wang B."/>
            <person name="Wells R."/>
        </authorList>
    </citation>
    <scope>NUCLEOTIDE SEQUENCE [LARGE SCALE GENOMIC DNA]</scope>
    <source>
        <strain evidence="1">R-o-18</strain>
        <tissue evidence="1">Leaf</tissue>
    </source>
</reference>
<protein>
    <submittedName>
        <fullName evidence="1">Uncharacterized protein</fullName>
    </submittedName>
</protein>
<dbReference type="Proteomes" id="UP000823674">
    <property type="component" value="Chromosome A10"/>
</dbReference>
<accession>A0ABQ7KKU4</accession>
<comment type="caution">
    <text evidence="1">The sequence shown here is derived from an EMBL/GenBank/DDBJ whole genome shotgun (WGS) entry which is preliminary data.</text>
</comment>